<reference evidence="3" key="1">
    <citation type="journal article" date="2019" name="Int. J. Syst. Evol. Microbiol.">
        <title>The Global Catalogue of Microorganisms (GCM) 10K type strain sequencing project: providing services to taxonomists for standard genome sequencing and annotation.</title>
        <authorList>
            <consortium name="The Broad Institute Genomics Platform"/>
            <consortium name="The Broad Institute Genome Sequencing Center for Infectious Disease"/>
            <person name="Wu L."/>
            <person name="Ma J."/>
        </authorList>
    </citation>
    <scope>NUCLEOTIDE SEQUENCE [LARGE SCALE GENOMIC DNA]</scope>
    <source>
        <strain evidence="3">PJ61</strain>
    </source>
</reference>
<dbReference type="RefSeq" id="WP_376976461.1">
    <property type="nucleotide sequence ID" value="NZ_JBHSDQ010000001.1"/>
</dbReference>
<name>A0ABV8WF91_9MICC</name>
<evidence type="ECO:0000313" key="3">
    <source>
        <dbReference type="Proteomes" id="UP001595778"/>
    </source>
</evidence>
<organism evidence="2 3">
    <name type="scientific">Arthrobacter sedimenti</name>
    <dbReference type="NCBI Taxonomy" id="2694931"/>
    <lineage>
        <taxon>Bacteria</taxon>
        <taxon>Bacillati</taxon>
        <taxon>Actinomycetota</taxon>
        <taxon>Actinomycetes</taxon>
        <taxon>Micrococcales</taxon>
        <taxon>Micrococcaceae</taxon>
        <taxon>Arthrobacter</taxon>
    </lineage>
</organism>
<keyword evidence="1" id="KW-0812">Transmembrane</keyword>
<dbReference type="EMBL" id="JBHSDQ010000001">
    <property type="protein sequence ID" value="MFC4395184.1"/>
    <property type="molecule type" value="Genomic_DNA"/>
</dbReference>
<comment type="caution">
    <text evidence="2">The sequence shown here is derived from an EMBL/GenBank/DDBJ whole genome shotgun (WGS) entry which is preliminary data.</text>
</comment>
<keyword evidence="1" id="KW-1133">Transmembrane helix</keyword>
<keyword evidence="3" id="KW-1185">Reference proteome</keyword>
<evidence type="ECO:0000313" key="2">
    <source>
        <dbReference type="EMBL" id="MFC4395184.1"/>
    </source>
</evidence>
<proteinExistence type="predicted"/>
<dbReference type="Proteomes" id="UP001595778">
    <property type="component" value="Unassembled WGS sequence"/>
</dbReference>
<sequence length="61" mass="6294">MANTAPQAPALGALENLAWTALSVGAAAVLLPVIGLKSLSKAVFPKASKAPVVEERHYLIQ</sequence>
<evidence type="ECO:0000256" key="1">
    <source>
        <dbReference type="SAM" id="Phobius"/>
    </source>
</evidence>
<protein>
    <submittedName>
        <fullName evidence="2">Uncharacterized protein</fullName>
    </submittedName>
</protein>
<accession>A0ABV8WF91</accession>
<keyword evidence="1" id="KW-0472">Membrane</keyword>
<gene>
    <name evidence="2" type="ORF">ACFO0G_03705</name>
</gene>
<feature type="transmembrane region" description="Helical" evidence="1">
    <location>
        <begin position="17"/>
        <end position="36"/>
    </location>
</feature>